<dbReference type="EnsemblMetazoa" id="LLOJ006477-RA">
    <property type="protein sequence ID" value="LLOJ006477-PA"/>
    <property type="gene ID" value="LLOJ006477"/>
</dbReference>
<organism evidence="8 9">
    <name type="scientific">Lutzomyia longipalpis</name>
    <name type="common">Sand fly</name>
    <dbReference type="NCBI Taxonomy" id="7200"/>
    <lineage>
        <taxon>Eukaryota</taxon>
        <taxon>Metazoa</taxon>
        <taxon>Ecdysozoa</taxon>
        <taxon>Arthropoda</taxon>
        <taxon>Hexapoda</taxon>
        <taxon>Insecta</taxon>
        <taxon>Pterygota</taxon>
        <taxon>Neoptera</taxon>
        <taxon>Endopterygota</taxon>
        <taxon>Diptera</taxon>
        <taxon>Nematocera</taxon>
        <taxon>Psychodoidea</taxon>
        <taxon>Psychodidae</taxon>
        <taxon>Lutzomyia</taxon>
        <taxon>Lutzomyia</taxon>
    </lineage>
</organism>
<dbReference type="Gene3D" id="1.25.40.180">
    <property type="match status" value="1"/>
</dbReference>
<dbReference type="AlphaFoldDB" id="A0A1B0CP04"/>
<dbReference type="GO" id="GO:0005851">
    <property type="term" value="C:eukaryotic translation initiation factor 2B complex"/>
    <property type="evidence" value="ECO:0007669"/>
    <property type="project" value="TreeGrafter"/>
</dbReference>
<reference evidence="8" key="1">
    <citation type="submission" date="2020-05" db="UniProtKB">
        <authorList>
            <consortium name="EnsemblMetazoa"/>
        </authorList>
    </citation>
    <scope>IDENTIFICATION</scope>
    <source>
        <strain evidence="8">Jacobina</strain>
    </source>
</reference>
<feature type="domain" description="W2" evidence="7">
    <location>
        <begin position="490"/>
        <end position="655"/>
    </location>
</feature>
<dbReference type="InterPro" id="IPR044123">
    <property type="entry name" value="W2_eIF2B_epsilon"/>
</dbReference>
<dbReference type="Pfam" id="PF02020">
    <property type="entry name" value="W2"/>
    <property type="match status" value="1"/>
</dbReference>
<dbReference type="InterPro" id="IPR029044">
    <property type="entry name" value="Nucleotide-diphossugar_trans"/>
</dbReference>
<dbReference type="Gene3D" id="2.160.10.10">
    <property type="entry name" value="Hexapeptide repeat proteins"/>
    <property type="match status" value="1"/>
</dbReference>
<dbReference type="GO" id="GO:0031369">
    <property type="term" value="F:translation initiation factor binding"/>
    <property type="evidence" value="ECO:0007669"/>
    <property type="project" value="InterPro"/>
</dbReference>
<keyword evidence="3" id="KW-0963">Cytoplasm</keyword>
<accession>A0A1B0CP04</accession>
<dbReference type="Pfam" id="PF25084">
    <property type="entry name" value="LbH_EIF2B"/>
    <property type="match status" value="1"/>
</dbReference>
<dbReference type="SMART" id="SM00515">
    <property type="entry name" value="eIF5C"/>
    <property type="match status" value="1"/>
</dbReference>
<evidence type="ECO:0000256" key="2">
    <source>
        <dbReference type="ARBA" id="ARBA00007878"/>
    </source>
</evidence>
<name>A0A1B0CP04_LUTLO</name>
<protein>
    <recommendedName>
        <fullName evidence="4">Translation initiation factor eIF2B subunit epsilon</fullName>
    </recommendedName>
    <alternativeName>
        <fullName evidence="5">eIF2B GDP-GTP exchange factor subunit epsilon</fullName>
    </alternativeName>
</protein>
<dbReference type="GO" id="GO:0005829">
    <property type="term" value="C:cytosol"/>
    <property type="evidence" value="ECO:0007669"/>
    <property type="project" value="UniProtKB-SubCell"/>
</dbReference>
<dbReference type="SUPFAM" id="SSF48371">
    <property type="entry name" value="ARM repeat"/>
    <property type="match status" value="1"/>
</dbReference>
<dbReference type="VEuPathDB" id="VectorBase:LLONM1_006917"/>
<dbReference type="CDD" id="cd04197">
    <property type="entry name" value="eIF-2B_epsilon_N"/>
    <property type="match status" value="1"/>
</dbReference>
<dbReference type="InterPro" id="IPR003307">
    <property type="entry name" value="W2_domain"/>
</dbReference>
<dbReference type="InterPro" id="IPR035543">
    <property type="entry name" value="eIF-2B_epsilon_N"/>
</dbReference>
<dbReference type="InterPro" id="IPR051956">
    <property type="entry name" value="eIF2B_epsilon"/>
</dbReference>
<dbReference type="PROSITE" id="PS51363">
    <property type="entry name" value="W2"/>
    <property type="match status" value="1"/>
</dbReference>
<dbReference type="PANTHER" id="PTHR45887:SF1">
    <property type="entry name" value="TRANSLATION INITIATION FACTOR EIF-2B SUBUNIT EPSILON"/>
    <property type="match status" value="1"/>
</dbReference>
<evidence type="ECO:0000313" key="9">
    <source>
        <dbReference type="Proteomes" id="UP000092461"/>
    </source>
</evidence>
<dbReference type="GO" id="GO:0003743">
    <property type="term" value="F:translation initiation factor activity"/>
    <property type="evidence" value="ECO:0007669"/>
    <property type="project" value="TreeGrafter"/>
</dbReference>
<evidence type="ECO:0000256" key="4">
    <source>
        <dbReference type="ARBA" id="ARBA00044144"/>
    </source>
</evidence>
<evidence type="ECO:0000256" key="5">
    <source>
        <dbReference type="ARBA" id="ARBA00044345"/>
    </source>
</evidence>
<comment type="subunit">
    <text evidence="6">Component of the translation initiation factor 2B (eIF2B) complex which is a heterodecamer of two sets of five different subunits: alpha, beta, gamma, delta and epsilon. Subunits alpha, beta and delta comprise a regulatory subcomplex and subunits epsilon and gamma comprise a catalytic subcomplex. Within the complex, the hexameric regulatory complex resides at the center, with the two heterodimeric catalytic subcomplexes bound on opposite sides.</text>
</comment>
<dbReference type="SUPFAM" id="SSF53448">
    <property type="entry name" value="Nucleotide-diphospho-sugar transferases"/>
    <property type="match status" value="1"/>
</dbReference>
<evidence type="ECO:0000256" key="1">
    <source>
        <dbReference type="ARBA" id="ARBA00004514"/>
    </source>
</evidence>
<dbReference type="Gene3D" id="3.90.550.10">
    <property type="entry name" value="Spore Coat Polysaccharide Biosynthesis Protein SpsA, Chain A"/>
    <property type="match status" value="1"/>
</dbReference>
<dbReference type="Proteomes" id="UP000092461">
    <property type="component" value="Unassembled WGS sequence"/>
</dbReference>
<dbReference type="CDD" id="cd11558">
    <property type="entry name" value="W2_eIF2B_epsilon"/>
    <property type="match status" value="1"/>
</dbReference>
<dbReference type="PANTHER" id="PTHR45887">
    <property type="entry name" value="TRANSLATION INITIATION FACTOR EIF-2B SUBUNIT EPSILON"/>
    <property type="match status" value="1"/>
</dbReference>
<evidence type="ECO:0000313" key="8">
    <source>
        <dbReference type="EnsemblMetazoa" id="LLOJ006477-PA"/>
    </source>
</evidence>
<sequence>MEKLEKKEVSQAIIVANNFTDNFAPFTDTTPVALLPIVNVPFLDYAIEFLNFSRIEETFIVVSSGVDQVRSHIEKRLKEYYIWSVKMTITVIGSEGSHSIGDVLRDIEAKGLIRGHFILMTGDTVSNANLIPLLERHKQIAKYDKGACMTVMYMELPPCMRTGDEVTVAVDRLNSRLLTHQRQNPLNRERSFTFDLEYFKLPSSAEIRHDYADPQIAICSPMVLTLFADNFDFETRDDFIRGLLINEEILDSRIYVAELPAGEYAMKVSNWQKYKIVSNDIIHRWTHPLSPDMGIGRMKLQYHISKNLVYKNKSVQLARSSVLKESLVIHEDSSVGDNSWLSQCVVGRRCRIGRNCKISNSFIFDDVVIEDNVQLDHCIIGQGVVIKGNTTVSGGSVCGDRVIIPDSSTIDKLTIQADPPEFSAPAQKLGNSAYIVVEEEDDEAGDSEDEEKDTAQTRIKRMIVDDCADVESDVSLSSDEEESHRASPVPEDANIFLSEVIDSLKRGFEEKSNPEFLVLEINSSRYAYNMSLSEVNFYVVQAIFHLSPLTDATTNVLAALKQIYNHLGPVLKNYIKGEAAMEDCLKAIQDVCQEKDNIKPRVSQIVHFFYSVDLVSEEAVVAWYENLDDDAKWLRDGLKKLIVWFQEASSDESSE</sequence>
<dbReference type="FunFam" id="1.25.40.180:FF:000022">
    <property type="entry name" value="Translation initiation factor eIF-2B epsilon subunit"/>
    <property type="match status" value="1"/>
</dbReference>
<evidence type="ECO:0000259" key="7">
    <source>
        <dbReference type="PROSITE" id="PS51363"/>
    </source>
</evidence>
<dbReference type="VEuPathDB" id="VectorBase:LLOJ006477"/>
<dbReference type="GO" id="GO:0005085">
    <property type="term" value="F:guanyl-nucleotide exchange factor activity"/>
    <property type="evidence" value="ECO:0007669"/>
    <property type="project" value="InterPro"/>
</dbReference>
<keyword evidence="9" id="KW-1185">Reference proteome</keyword>
<evidence type="ECO:0000256" key="3">
    <source>
        <dbReference type="ARBA" id="ARBA00022490"/>
    </source>
</evidence>
<proteinExistence type="inferred from homology"/>
<comment type="similarity">
    <text evidence="2">Belongs to the eIF-2B gamma/epsilon subunits family.</text>
</comment>
<dbReference type="InterPro" id="IPR056764">
    <property type="entry name" value="LbH_EIF2B3/5"/>
</dbReference>
<dbReference type="EMBL" id="AJWK01021254">
    <property type="status" value="NOT_ANNOTATED_CDS"/>
    <property type="molecule type" value="Genomic_DNA"/>
</dbReference>
<evidence type="ECO:0000256" key="6">
    <source>
        <dbReference type="ARBA" id="ARBA00046432"/>
    </source>
</evidence>
<dbReference type="InterPro" id="IPR016024">
    <property type="entry name" value="ARM-type_fold"/>
</dbReference>
<comment type="subcellular location">
    <subcellularLocation>
        <location evidence="1">Cytoplasm</location>
        <location evidence="1">Cytosol</location>
    </subcellularLocation>
</comment>